<dbReference type="Proteomes" id="UP001501410">
    <property type="component" value="Unassembled WGS sequence"/>
</dbReference>
<dbReference type="InterPro" id="IPR002035">
    <property type="entry name" value="VWF_A"/>
</dbReference>
<feature type="region of interest" description="Disordered" evidence="1">
    <location>
        <begin position="409"/>
        <end position="438"/>
    </location>
</feature>
<evidence type="ECO:0000313" key="4">
    <source>
        <dbReference type="Proteomes" id="UP001501410"/>
    </source>
</evidence>
<sequence length="698" mass="76807">MNYVCDAVFTLFQRFMAFRRFIFCFLLLFPLVSSAQVEQSKEKTPRVLFLLDGSSSMAEDWTPGKTRFQQARTFILTLLDSLSAANDKVEFGLRVFGHQYPAQERNCYDTKLEIGFSRYSGIQMSTRLESLHGYGVSPIAYSLSEAAMEDFENESKYAYSIILVTDGGESCDGDICQVVNKLLQRKIFFKPYIVSLVDYAPLKDMYACLGTFLTVSNAAQQTPVISKIVDGHREGFIRAKTGAVIPVMPVTAKPETPKPVVPSRPAVIPDTIRIPIQIRKTDSTQQIVPVQPRQEIPKPAPAPRKKENIQPLRLKSGKRTFKVIQEAVPPAAAPVPVRPFLLSAIGNRPPEPPKPVLRTALKPLPAVGGRKPRNMRLLTVIPSPKQIPVHPMELTKFVKETPAVVATPAPAPVKATPTPTPATAKPAVAARPTPTPAPVKPALAPANYTQEKTPADQTLVEVVFTDGNGRFYSTTPQIQLSDPATNKPVKLFYRTVDENGNPDPVQVQAGVYNLSVVGSDKTFLKSVEIVAKTRNKITITVSSGSLKFVWRGGTNKEPVSKYFAQVKRNFVPQPMVTQRCDTIMPYPPGNYHIEINTVPVSVRSVDLTFGATVIIPIDEPGIVQVTNTETLGKATLYYQLGDKFMQFSALNIIGNPGSQTMELLPGLYEIHYTLGAGLPEKVVAFHVYATKTTSLELK</sequence>
<evidence type="ECO:0000256" key="1">
    <source>
        <dbReference type="SAM" id="MobiDB-lite"/>
    </source>
</evidence>
<protein>
    <recommendedName>
        <fullName evidence="2">VWFA domain-containing protein</fullName>
    </recommendedName>
</protein>
<dbReference type="PROSITE" id="PS50234">
    <property type="entry name" value="VWFA"/>
    <property type="match status" value="1"/>
</dbReference>
<comment type="caution">
    <text evidence="3">The sequence shown here is derived from an EMBL/GenBank/DDBJ whole genome shotgun (WGS) entry which is preliminary data.</text>
</comment>
<accession>A0ABP8MIK1</accession>
<dbReference type="SMART" id="SM00327">
    <property type="entry name" value="VWA"/>
    <property type="match status" value="1"/>
</dbReference>
<feature type="domain" description="VWFA" evidence="2">
    <location>
        <begin position="46"/>
        <end position="187"/>
    </location>
</feature>
<feature type="compositionally biased region" description="Low complexity" evidence="1">
    <location>
        <begin position="409"/>
        <end position="432"/>
    </location>
</feature>
<evidence type="ECO:0000313" key="3">
    <source>
        <dbReference type="EMBL" id="GAA4450543.1"/>
    </source>
</evidence>
<dbReference type="SUPFAM" id="SSF53300">
    <property type="entry name" value="vWA-like"/>
    <property type="match status" value="1"/>
</dbReference>
<organism evidence="3 4">
    <name type="scientific">Rurimicrobium arvi</name>
    <dbReference type="NCBI Taxonomy" id="2049916"/>
    <lineage>
        <taxon>Bacteria</taxon>
        <taxon>Pseudomonadati</taxon>
        <taxon>Bacteroidota</taxon>
        <taxon>Chitinophagia</taxon>
        <taxon>Chitinophagales</taxon>
        <taxon>Chitinophagaceae</taxon>
        <taxon>Rurimicrobium</taxon>
    </lineage>
</organism>
<dbReference type="InterPro" id="IPR036465">
    <property type="entry name" value="vWFA_dom_sf"/>
</dbReference>
<dbReference type="EMBL" id="BAABEZ010000004">
    <property type="protein sequence ID" value="GAA4450543.1"/>
    <property type="molecule type" value="Genomic_DNA"/>
</dbReference>
<reference evidence="4" key="1">
    <citation type="journal article" date="2019" name="Int. J. Syst. Evol. Microbiol.">
        <title>The Global Catalogue of Microorganisms (GCM) 10K type strain sequencing project: providing services to taxonomists for standard genome sequencing and annotation.</title>
        <authorList>
            <consortium name="The Broad Institute Genomics Platform"/>
            <consortium name="The Broad Institute Genome Sequencing Center for Infectious Disease"/>
            <person name="Wu L."/>
            <person name="Ma J."/>
        </authorList>
    </citation>
    <scope>NUCLEOTIDE SEQUENCE [LARGE SCALE GENOMIC DNA]</scope>
    <source>
        <strain evidence="4">JCM 31921</strain>
    </source>
</reference>
<dbReference type="Gene3D" id="3.40.50.410">
    <property type="entry name" value="von Willebrand factor, type A domain"/>
    <property type="match status" value="1"/>
</dbReference>
<dbReference type="Pfam" id="PF00092">
    <property type="entry name" value="VWA"/>
    <property type="match status" value="1"/>
</dbReference>
<gene>
    <name evidence="3" type="ORF">GCM10023092_06580</name>
</gene>
<proteinExistence type="predicted"/>
<evidence type="ECO:0000259" key="2">
    <source>
        <dbReference type="PROSITE" id="PS50234"/>
    </source>
</evidence>
<name>A0ABP8MIK1_9BACT</name>
<keyword evidence="4" id="KW-1185">Reference proteome</keyword>